<feature type="domain" description="Thiamine phosphate synthase/TenI" evidence="1">
    <location>
        <begin position="19"/>
        <end position="167"/>
    </location>
</feature>
<dbReference type="KEGG" id="ntd:EGO55_09765"/>
<dbReference type="RefSeq" id="WP_021689599.1">
    <property type="nucleotide sequence ID" value="NZ_BASZ01000004.1"/>
</dbReference>
<comment type="caution">
    <text evidence="2">The sequence shown here is derived from an EMBL/GenBank/DDBJ whole genome shotgun (WGS) entry which is preliminary data.</text>
</comment>
<evidence type="ECO:0000259" key="1">
    <source>
        <dbReference type="Pfam" id="PF02581"/>
    </source>
</evidence>
<dbReference type="InterPro" id="IPR036206">
    <property type="entry name" value="ThiamineP_synth_sf"/>
</dbReference>
<protein>
    <submittedName>
        <fullName evidence="2">Putative thiamine-phosphate pyrophosphorylase</fullName>
    </submittedName>
</protein>
<evidence type="ECO:0000313" key="3">
    <source>
        <dbReference type="Proteomes" id="UP000016568"/>
    </source>
</evidence>
<gene>
    <name evidence="2" type="ORF">NT2_04_01030</name>
</gene>
<dbReference type="Proteomes" id="UP000016568">
    <property type="component" value="Unassembled WGS sequence"/>
</dbReference>
<dbReference type="OrthoDB" id="8446047at2"/>
<accession>U2YK85</accession>
<reference evidence="2 3" key="1">
    <citation type="submission" date="2013-09" db="EMBL/GenBank/DDBJ databases">
        <title>Whole genome shotgun sequence of Novosphingobium tardaugens NBRC 16725.</title>
        <authorList>
            <person name="Isaki S."/>
            <person name="Hosoyama A."/>
            <person name="Tsuchikane K."/>
            <person name="Katsumata H."/>
            <person name="Ando Y."/>
            <person name="Yamazaki S."/>
            <person name="Fujita N."/>
        </authorList>
    </citation>
    <scope>NUCLEOTIDE SEQUENCE [LARGE SCALE GENOMIC DNA]</scope>
    <source>
        <strain evidence="2 3">NBRC 16725</strain>
    </source>
</reference>
<dbReference type="Gene3D" id="3.20.20.70">
    <property type="entry name" value="Aldolase class I"/>
    <property type="match status" value="1"/>
</dbReference>
<organism evidence="2 3">
    <name type="scientific">Caenibius tardaugens NBRC 16725</name>
    <dbReference type="NCBI Taxonomy" id="1219035"/>
    <lineage>
        <taxon>Bacteria</taxon>
        <taxon>Pseudomonadati</taxon>
        <taxon>Pseudomonadota</taxon>
        <taxon>Alphaproteobacteria</taxon>
        <taxon>Sphingomonadales</taxon>
        <taxon>Erythrobacteraceae</taxon>
        <taxon>Caenibius</taxon>
    </lineage>
</organism>
<dbReference type="GO" id="GO:0009228">
    <property type="term" value="P:thiamine biosynthetic process"/>
    <property type="evidence" value="ECO:0007669"/>
    <property type="project" value="UniProtKB-KW"/>
</dbReference>
<name>U2YK85_9SPHN</name>
<dbReference type="eggNOG" id="COG0352">
    <property type="taxonomic scope" value="Bacteria"/>
</dbReference>
<dbReference type="AlphaFoldDB" id="U2YK85"/>
<sequence length="182" mass="19853">MRKRQTPKSRNIPHLWLISDARNDAVLDSALRRLPRGSGFVFRHYHLAPAERRARFRALSRIAGKRGHLVIVADTAAQARRWGADGIYGPPGARPAPAPLLRIATAHTLRELGACRRHGADAIMLSPVFATRSHPGGKTLGPLRFRLLAAHAGAPVIALGGMTRRTAVRLGWPRWAAIDGLS</sequence>
<keyword evidence="3" id="KW-1185">Reference proteome</keyword>
<dbReference type="EMBL" id="BASZ01000004">
    <property type="protein sequence ID" value="GAD48692.1"/>
    <property type="molecule type" value="Genomic_DNA"/>
</dbReference>
<proteinExistence type="predicted"/>
<dbReference type="SUPFAM" id="SSF51391">
    <property type="entry name" value="Thiamin phosphate synthase"/>
    <property type="match status" value="1"/>
</dbReference>
<dbReference type="InterPro" id="IPR013785">
    <property type="entry name" value="Aldolase_TIM"/>
</dbReference>
<dbReference type="CDD" id="cd00564">
    <property type="entry name" value="TMP_TenI"/>
    <property type="match status" value="1"/>
</dbReference>
<dbReference type="InterPro" id="IPR022998">
    <property type="entry name" value="ThiamineP_synth_TenI"/>
</dbReference>
<evidence type="ECO:0000313" key="2">
    <source>
        <dbReference type="EMBL" id="GAD48692.1"/>
    </source>
</evidence>
<dbReference type="Pfam" id="PF02581">
    <property type="entry name" value="TMP-TENI"/>
    <property type="match status" value="1"/>
</dbReference>